<evidence type="ECO:0000313" key="6">
    <source>
        <dbReference type="Proteomes" id="UP001162164"/>
    </source>
</evidence>
<name>A0ABQ9JCA2_9CUCU</name>
<dbReference type="Proteomes" id="UP001162164">
    <property type="component" value="Unassembled WGS sequence"/>
</dbReference>
<reference evidence="5" key="1">
    <citation type="journal article" date="2023" name="Insect Mol. Biol.">
        <title>Genome sequencing provides insights into the evolution of gene families encoding plant cell wall-degrading enzymes in longhorned beetles.</title>
        <authorList>
            <person name="Shin N.R."/>
            <person name="Okamura Y."/>
            <person name="Kirsch R."/>
            <person name="Pauchet Y."/>
        </authorList>
    </citation>
    <scope>NUCLEOTIDE SEQUENCE</scope>
    <source>
        <strain evidence="5">MMC_N1</strain>
    </source>
</reference>
<sequence>MSKEYGLILPNKGHINWAPSHLRRFQNKGILEDRQEAGQSTNRELSQKTPPFTNMTRYTTRWNRKRSGYKKQIYRQTFGYCVEEETGDGRMRDEYRGKGRRKAKRKVGEQFKDKESFVTSAYKPKLQELRERVN</sequence>
<proteinExistence type="inferred from homology"/>
<feature type="region of interest" description="Disordered" evidence="3">
    <location>
        <begin position="33"/>
        <end position="54"/>
    </location>
</feature>
<dbReference type="InterPro" id="IPR018612">
    <property type="entry name" value="NSRP1_N"/>
</dbReference>
<comment type="caution">
    <text evidence="5">The sequence shown here is derived from an EMBL/GenBank/DDBJ whole genome shotgun (WGS) entry which is preliminary data.</text>
</comment>
<keyword evidence="2" id="KW-0175">Coiled coil</keyword>
<dbReference type="Pfam" id="PF09745">
    <property type="entry name" value="NSRP1_N"/>
    <property type="match status" value="1"/>
</dbReference>
<accession>A0ABQ9JCA2</accession>
<keyword evidence="6" id="KW-1185">Reference proteome</keyword>
<evidence type="ECO:0000256" key="1">
    <source>
        <dbReference type="ARBA" id="ARBA00010126"/>
    </source>
</evidence>
<gene>
    <name evidence="5" type="ORF">NQ317_000996</name>
</gene>
<evidence type="ECO:0000256" key="3">
    <source>
        <dbReference type="SAM" id="MobiDB-lite"/>
    </source>
</evidence>
<evidence type="ECO:0000259" key="4">
    <source>
        <dbReference type="Pfam" id="PF09745"/>
    </source>
</evidence>
<protein>
    <recommendedName>
        <fullName evidence="4">Nuclear speckle splicing regulatory protein 1 N-terminal domain-containing protein</fullName>
    </recommendedName>
</protein>
<dbReference type="EMBL" id="JAPWTJ010000785">
    <property type="protein sequence ID" value="KAJ8975656.1"/>
    <property type="molecule type" value="Genomic_DNA"/>
</dbReference>
<feature type="domain" description="Nuclear speckle splicing regulatory protein 1 N-terminal" evidence="4">
    <location>
        <begin position="90"/>
        <end position="131"/>
    </location>
</feature>
<feature type="compositionally biased region" description="Polar residues" evidence="3">
    <location>
        <begin position="37"/>
        <end position="54"/>
    </location>
</feature>
<organism evidence="5 6">
    <name type="scientific">Molorchus minor</name>
    <dbReference type="NCBI Taxonomy" id="1323400"/>
    <lineage>
        <taxon>Eukaryota</taxon>
        <taxon>Metazoa</taxon>
        <taxon>Ecdysozoa</taxon>
        <taxon>Arthropoda</taxon>
        <taxon>Hexapoda</taxon>
        <taxon>Insecta</taxon>
        <taxon>Pterygota</taxon>
        <taxon>Neoptera</taxon>
        <taxon>Endopterygota</taxon>
        <taxon>Coleoptera</taxon>
        <taxon>Polyphaga</taxon>
        <taxon>Cucujiformia</taxon>
        <taxon>Chrysomeloidea</taxon>
        <taxon>Cerambycidae</taxon>
        <taxon>Lamiinae</taxon>
        <taxon>Monochamini</taxon>
        <taxon>Molorchus</taxon>
    </lineage>
</organism>
<comment type="similarity">
    <text evidence="1">Belongs to the NSRP1 family.</text>
</comment>
<evidence type="ECO:0000313" key="5">
    <source>
        <dbReference type="EMBL" id="KAJ8975656.1"/>
    </source>
</evidence>
<evidence type="ECO:0000256" key="2">
    <source>
        <dbReference type="ARBA" id="ARBA00023054"/>
    </source>
</evidence>